<proteinExistence type="inferred from homology"/>
<dbReference type="FunFam" id="3.30.70.100:FF:000011">
    <property type="entry name" value="Acylphosphatase"/>
    <property type="match status" value="1"/>
</dbReference>
<dbReference type="InterPro" id="IPR036046">
    <property type="entry name" value="Acylphosphatase-like_dom_sf"/>
</dbReference>
<evidence type="ECO:0000256" key="6">
    <source>
        <dbReference type="RuleBase" id="RU004168"/>
    </source>
</evidence>
<name>A0A5S6R4G1_TRIMR</name>
<dbReference type="InterPro" id="IPR017968">
    <property type="entry name" value="Acylphosphatase_CS"/>
</dbReference>
<organism evidence="8 9">
    <name type="scientific">Trichuris muris</name>
    <name type="common">Mouse whipworm</name>
    <dbReference type="NCBI Taxonomy" id="70415"/>
    <lineage>
        <taxon>Eukaryota</taxon>
        <taxon>Metazoa</taxon>
        <taxon>Ecdysozoa</taxon>
        <taxon>Nematoda</taxon>
        <taxon>Enoplea</taxon>
        <taxon>Dorylaimia</taxon>
        <taxon>Trichinellida</taxon>
        <taxon>Trichuridae</taxon>
        <taxon>Trichuris</taxon>
    </lineage>
</organism>
<dbReference type="SUPFAM" id="SSF54975">
    <property type="entry name" value="Acylphosphatase/BLUF domain-like"/>
    <property type="match status" value="1"/>
</dbReference>
<dbReference type="PROSITE" id="PS51160">
    <property type="entry name" value="ACYLPHOSPHATASE_3"/>
    <property type="match status" value="1"/>
</dbReference>
<feature type="domain" description="Acylphosphatase-like" evidence="7">
    <location>
        <begin position="246"/>
        <end position="336"/>
    </location>
</feature>
<dbReference type="STRING" id="70415.A0A5S6R4G1"/>
<dbReference type="PANTHER" id="PTHR10029">
    <property type="entry name" value="ACYLPHOSPHATASE"/>
    <property type="match status" value="1"/>
</dbReference>
<accession>A0A5S6R4G1</accession>
<protein>
    <recommendedName>
        <fullName evidence="2 5">acylphosphatase</fullName>
        <ecNumber evidence="2 5">3.6.1.7</ecNumber>
    </recommendedName>
</protein>
<dbReference type="InterPro" id="IPR001792">
    <property type="entry name" value="Acylphosphatase-like_dom"/>
</dbReference>
<evidence type="ECO:0000256" key="3">
    <source>
        <dbReference type="ARBA" id="ARBA00022801"/>
    </source>
</evidence>
<dbReference type="PANTHER" id="PTHR10029:SF3">
    <property type="entry name" value="ACYLPHOSPHATASE-RELATED"/>
    <property type="match status" value="1"/>
</dbReference>
<feature type="active site" evidence="5">
    <location>
        <position position="279"/>
    </location>
</feature>
<evidence type="ECO:0000313" key="9">
    <source>
        <dbReference type="WBParaSite" id="TMUE_3000014328.1"/>
    </source>
</evidence>
<dbReference type="AlphaFoldDB" id="A0A5S6R4G1"/>
<keyword evidence="8" id="KW-1185">Reference proteome</keyword>
<evidence type="ECO:0000256" key="5">
    <source>
        <dbReference type="PROSITE-ProRule" id="PRU00520"/>
    </source>
</evidence>
<dbReference type="Pfam" id="PF00708">
    <property type="entry name" value="Acylphosphatase"/>
    <property type="match status" value="1"/>
</dbReference>
<dbReference type="EC" id="3.6.1.7" evidence="2 5"/>
<dbReference type="GO" id="GO:0003998">
    <property type="term" value="F:acylphosphatase activity"/>
    <property type="evidence" value="ECO:0007669"/>
    <property type="project" value="UniProtKB-EC"/>
</dbReference>
<sequence>MTNAYVMTRRVVVVRPSNCKQWRQTSKLSSRRGRAVGRERCLGAASTTLERTDLQKEKEFNTIEHVYKQSGKIGNERPVVPLTGNKGTIEAGCDYYPKVGQKLIVRKLQNALTIQSTCRSAAKKVAARSMEHDSRLDAVRAIDERNEVQLLNDIFRDSSPSHHRCGDGTGGGGVKLTTRDHRLRSPWIISRRLNIEAPDGSDAQKREWEIRTRKKFDDDTGIVVCMLFASYHGARQAASMSGHLVSLDFEVFGRVQGVFFRKFTKSKADELSVVGWCRNTHDGTVQGHIEGPRESIHAMKHWLEKTGSPHSKIEKAEFSNESSISSLSCEGFRIKH</sequence>
<dbReference type="PRINTS" id="PR00112">
    <property type="entry name" value="ACYLPHPHTASE"/>
</dbReference>
<evidence type="ECO:0000256" key="2">
    <source>
        <dbReference type="ARBA" id="ARBA00012150"/>
    </source>
</evidence>
<evidence type="ECO:0000256" key="1">
    <source>
        <dbReference type="ARBA" id="ARBA00005614"/>
    </source>
</evidence>
<dbReference type="Proteomes" id="UP000046395">
    <property type="component" value="Unassembled WGS sequence"/>
</dbReference>
<reference evidence="9" key="1">
    <citation type="submission" date="2019-12" db="UniProtKB">
        <authorList>
            <consortium name="WormBaseParasite"/>
        </authorList>
    </citation>
    <scope>IDENTIFICATION</scope>
</reference>
<dbReference type="Gene3D" id="3.30.70.100">
    <property type="match status" value="1"/>
</dbReference>
<keyword evidence="3 5" id="KW-0378">Hydrolase</keyword>
<comment type="similarity">
    <text evidence="1 6">Belongs to the acylphosphatase family.</text>
</comment>
<dbReference type="WBParaSite" id="TMUE_3000014328.1">
    <property type="protein sequence ID" value="TMUE_3000014328.1"/>
    <property type="gene ID" value="WBGene00295293"/>
</dbReference>
<feature type="active site" evidence="5">
    <location>
        <position position="261"/>
    </location>
</feature>
<dbReference type="PROSITE" id="PS00150">
    <property type="entry name" value="ACYLPHOSPHATASE_1"/>
    <property type="match status" value="1"/>
</dbReference>
<evidence type="ECO:0000313" key="8">
    <source>
        <dbReference type="Proteomes" id="UP000046395"/>
    </source>
</evidence>
<dbReference type="InterPro" id="IPR020456">
    <property type="entry name" value="Acylphosphatase"/>
</dbReference>
<evidence type="ECO:0000256" key="4">
    <source>
        <dbReference type="ARBA" id="ARBA00047645"/>
    </source>
</evidence>
<comment type="catalytic activity">
    <reaction evidence="4 5">
        <text>an acyl phosphate + H2O = a carboxylate + phosphate + H(+)</text>
        <dbReference type="Rhea" id="RHEA:14965"/>
        <dbReference type="ChEBI" id="CHEBI:15377"/>
        <dbReference type="ChEBI" id="CHEBI:15378"/>
        <dbReference type="ChEBI" id="CHEBI:29067"/>
        <dbReference type="ChEBI" id="CHEBI:43474"/>
        <dbReference type="ChEBI" id="CHEBI:59918"/>
        <dbReference type="EC" id="3.6.1.7"/>
    </reaction>
</comment>
<dbReference type="PROSITE" id="PS00151">
    <property type="entry name" value="ACYLPHOSPHATASE_2"/>
    <property type="match status" value="1"/>
</dbReference>
<evidence type="ECO:0000259" key="7">
    <source>
        <dbReference type="PROSITE" id="PS51160"/>
    </source>
</evidence>